<dbReference type="EMBL" id="GGEC01056240">
    <property type="protein sequence ID" value="MBX36724.1"/>
    <property type="molecule type" value="Transcribed_RNA"/>
</dbReference>
<organism evidence="1">
    <name type="scientific">Rhizophora mucronata</name>
    <name type="common">Asiatic mangrove</name>
    <dbReference type="NCBI Taxonomy" id="61149"/>
    <lineage>
        <taxon>Eukaryota</taxon>
        <taxon>Viridiplantae</taxon>
        <taxon>Streptophyta</taxon>
        <taxon>Embryophyta</taxon>
        <taxon>Tracheophyta</taxon>
        <taxon>Spermatophyta</taxon>
        <taxon>Magnoliopsida</taxon>
        <taxon>eudicotyledons</taxon>
        <taxon>Gunneridae</taxon>
        <taxon>Pentapetalae</taxon>
        <taxon>rosids</taxon>
        <taxon>fabids</taxon>
        <taxon>Malpighiales</taxon>
        <taxon>Rhizophoraceae</taxon>
        <taxon>Rhizophora</taxon>
    </lineage>
</organism>
<accession>A0A2P2N2N3</accession>
<name>A0A2P2N2N3_RHIMU</name>
<dbReference type="AlphaFoldDB" id="A0A2P2N2N3"/>
<sequence>MMLWVHSNSSLENLKLRFIQFYCDLLTRMRKHLKLAFVHASYSLLKRYFLCSGTRDFI</sequence>
<evidence type="ECO:0000313" key="1">
    <source>
        <dbReference type="EMBL" id="MBX36724.1"/>
    </source>
</evidence>
<proteinExistence type="predicted"/>
<reference evidence="1" key="1">
    <citation type="submission" date="2018-02" db="EMBL/GenBank/DDBJ databases">
        <title>Rhizophora mucronata_Transcriptome.</title>
        <authorList>
            <person name="Meera S.P."/>
            <person name="Sreeshan A."/>
            <person name="Augustine A."/>
        </authorList>
    </citation>
    <scope>NUCLEOTIDE SEQUENCE</scope>
    <source>
        <tissue evidence="1">Leaf</tissue>
    </source>
</reference>
<protein>
    <submittedName>
        <fullName evidence="1">Uncharacterized protein</fullName>
    </submittedName>
</protein>